<feature type="signal peptide" evidence="3">
    <location>
        <begin position="1"/>
        <end position="31"/>
    </location>
</feature>
<dbReference type="Gene3D" id="2.40.30.170">
    <property type="match status" value="1"/>
</dbReference>
<dbReference type="EMBL" id="JBHLXJ010000004">
    <property type="protein sequence ID" value="MFC0349121.1"/>
    <property type="molecule type" value="Genomic_DNA"/>
</dbReference>
<accession>A0ABV6IDK0</accession>
<protein>
    <submittedName>
        <fullName evidence="4">Efflux RND transporter periplasmic adaptor subunit</fullName>
    </submittedName>
</protein>
<reference evidence="4 5" key="1">
    <citation type="submission" date="2024-09" db="EMBL/GenBank/DDBJ databases">
        <authorList>
            <person name="Sun Q."/>
            <person name="Mori K."/>
        </authorList>
    </citation>
    <scope>NUCLEOTIDE SEQUENCE [LARGE SCALE GENOMIC DNA]</scope>
    <source>
        <strain evidence="4 5">CCM 8677</strain>
    </source>
</reference>
<keyword evidence="5" id="KW-1185">Reference proteome</keyword>
<dbReference type="PANTHER" id="PTHR30097:SF4">
    <property type="entry name" value="SLR6042 PROTEIN"/>
    <property type="match status" value="1"/>
</dbReference>
<gene>
    <name evidence="4" type="ORF">ACFFJH_04845</name>
</gene>
<evidence type="ECO:0000256" key="3">
    <source>
        <dbReference type="SAM" id="SignalP"/>
    </source>
</evidence>
<feature type="chain" id="PRO_5045769408" evidence="3">
    <location>
        <begin position="32"/>
        <end position="425"/>
    </location>
</feature>
<dbReference type="RefSeq" id="WP_390210481.1">
    <property type="nucleotide sequence ID" value="NZ_JBHLXJ010000004.1"/>
</dbReference>
<dbReference type="PANTHER" id="PTHR30097">
    <property type="entry name" value="CATION EFFLUX SYSTEM PROTEIN CUSB"/>
    <property type="match status" value="1"/>
</dbReference>
<proteinExistence type="predicted"/>
<comment type="caution">
    <text evidence="4">The sequence shown here is derived from an EMBL/GenBank/DDBJ whole genome shotgun (WGS) entry which is preliminary data.</text>
</comment>
<evidence type="ECO:0000256" key="2">
    <source>
        <dbReference type="SAM" id="MobiDB-lite"/>
    </source>
</evidence>
<sequence length="425" mass="44704">MPIFLSIQQHIKRISLVSSVSMIALSYPAVAQNETQIAMSPQQITRSGIKTEAAVLAVTSPAAQSSKASSAASVVSDQGLRLSGTVVGSPSATQLLSALVAGTVQAIHVSPLQNVKAGSAIVTLFSPQILEMQREYLQLATQHQLAQEKLARDDALFKEGIIAQSRVQDSRAQAIHAEVAMTERQQTLRAAGMSDANLKSMLKTKSLSPNLTIVAKSSGAVLDLPSQLGQRIEAGMPIAKIAGNAPFWIDFLASRNQLEQIRVGELLQIKNCGMAKVMAISPQLDSSNQSVLVRAQELQHDGCIRLNQFVEATHIGSQHVKDSYGVPATAVIRSASQQYVFVRNSDGFEAVKVKVVSGSPDKIWVIGNLGKSPQVATQGIVSLKGAWLGLGAEDAPAIAPPAAASSAGSSAANSTASSKTTSEKK</sequence>
<evidence type="ECO:0000313" key="5">
    <source>
        <dbReference type="Proteomes" id="UP001589844"/>
    </source>
</evidence>
<name>A0ABV6IDK0_9BURK</name>
<organism evidence="4 5">
    <name type="scientific">Undibacterium danionis</name>
    <dbReference type="NCBI Taxonomy" id="1812100"/>
    <lineage>
        <taxon>Bacteria</taxon>
        <taxon>Pseudomonadati</taxon>
        <taxon>Pseudomonadota</taxon>
        <taxon>Betaproteobacteria</taxon>
        <taxon>Burkholderiales</taxon>
        <taxon>Oxalobacteraceae</taxon>
        <taxon>Undibacterium</taxon>
    </lineage>
</organism>
<keyword evidence="1" id="KW-0813">Transport</keyword>
<feature type="region of interest" description="Disordered" evidence="2">
    <location>
        <begin position="400"/>
        <end position="425"/>
    </location>
</feature>
<evidence type="ECO:0000256" key="1">
    <source>
        <dbReference type="ARBA" id="ARBA00022448"/>
    </source>
</evidence>
<dbReference type="InterPro" id="IPR051909">
    <property type="entry name" value="MFP_Cation_Efflux"/>
</dbReference>
<dbReference type="Gene3D" id="2.40.50.100">
    <property type="match status" value="1"/>
</dbReference>
<dbReference type="Gene3D" id="2.40.420.20">
    <property type="match status" value="1"/>
</dbReference>
<dbReference type="Gene3D" id="1.10.287.470">
    <property type="entry name" value="Helix hairpin bin"/>
    <property type="match status" value="1"/>
</dbReference>
<keyword evidence="3" id="KW-0732">Signal</keyword>
<dbReference type="Proteomes" id="UP001589844">
    <property type="component" value="Unassembled WGS sequence"/>
</dbReference>
<evidence type="ECO:0000313" key="4">
    <source>
        <dbReference type="EMBL" id="MFC0349121.1"/>
    </source>
</evidence>